<evidence type="ECO:0000313" key="3">
    <source>
        <dbReference type="EMBL" id="MDF3874314.1"/>
    </source>
</evidence>
<dbReference type="Proteomes" id="UP000442695">
    <property type="component" value="Unassembled WGS sequence"/>
</dbReference>
<sequence>MIVKAAAHKKAVAKRKKNDKSLTHEDVRAAARGGEAAFRYYVENGKLPVSK</sequence>
<evidence type="ECO:0000256" key="1">
    <source>
        <dbReference type="SAM" id="MobiDB-lite"/>
    </source>
</evidence>
<reference evidence="3" key="4">
    <citation type="submission" date="2023-03" db="EMBL/GenBank/DDBJ databases">
        <title>Draft assemblies of triclosan tolerant bacteria isolated from returned activated sludge.</title>
        <authorList>
            <person name="Van Hamelsveld S."/>
        </authorList>
    </citation>
    <scope>NUCLEOTIDE SEQUENCE</scope>
    <source>
        <strain evidence="3">GW210012_S60</strain>
    </source>
</reference>
<reference evidence="4 5" key="1">
    <citation type="submission" date="2016-04" db="EMBL/GenBank/DDBJ databases">
        <authorList>
            <person name="Qiu J."/>
        </authorList>
    </citation>
    <scope>NUCLEOTIDE SEQUENCE [LARGE SCALE GENOMIC DNA]</scope>
    <source>
        <strain evidence="4 5">JQ581</strain>
    </source>
</reference>
<reference evidence="2 6" key="2">
    <citation type="submission" date="2019-12" db="EMBL/GenBank/DDBJ databases">
        <authorList>
            <person name="Woiski C."/>
        </authorList>
    </citation>
    <scope>NUCLEOTIDE SEQUENCE [LARGE SCALE GENOMIC DNA]</scope>
    <source>
        <strain evidence="2 6">BOE100</strain>
    </source>
</reference>
<evidence type="ECO:0000313" key="6">
    <source>
        <dbReference type="Proteomes" id="UP000442695"/>
    </source>
</evidence>
<evidence type="ECO:0000313" key="2">
    <source>
        <dbReference type="EMBL" id="KAF0253309.1"/>
    </source>
</evidence>
<proteinExistence type="predicted"/>
<name>A0A7H5QVZ3_PSEPU</name>
<feature type="region of interest" description="Disordered" evidence="1">
    <location>
        <begin position="1"/>
        <end position="25"/>
    </location>
</feature>
<dbReference type="EMBL" id="WOWR01000028">
    <property type="protein sequence ID" value="KAF0253309.1"/>
    <property type="molecule type" value="Genomic_DNA"/>
</dbReference>
<dbReference type="EMBL" id="JARJLO010000415">
    <property type="protein sequence ID" value="MDF3874314.1"/>
    <property type="molecule type" value="Genomic_DNA"/>
</dbReference>
<feature type="compositionally biased region" description="Basic residues" evidence="1">
    <location>
        <begin position="1"/>
        <end position="18"/>
    </location>
</feature>
<dbReference type="RefSeq" id="WP_155737854.1">
    <property type="nucleotide sequence ID" value="NZ_BQII01000010.1"/>
</dbReference>
<organism evidence="2 6">
    <name type="scientific">Pseudomonas putida</name>
    <name type="common">Arthrobacter siderocapsulatus</name>
    <dbReference type="NCBI Taxonomy" id="303"/>
    <lineage>
        <taxon>Bacteria</taxon>
        <taxon>Pseudomonadati</taxon>
        <taxon>Pseudomonadota</taxon>
        <taxon>Gammaproteobacteria</taxon>
        <taxon>Pseudomonadales</taxon>
        <taxon>Pseudomonadaceae</taxon>
        <taxon>Pseudomonas</taxon>
    </lineage>
</organism>
<dbReference type="AlphaFoldDB" id="A0A7H5QVZ3"/>
<evidence type="ECO:0000313" key="4">
    <source>
        <dbReference type="EMBL" id="QJQ07856.1"/>
    </source>
</evidence>
<accession>A0A7H5QVZ3</accession>
<reference evidence="4 5" key="3">
    <citation type="submission" date="2020-04" db="EMBL/GenBank/DDBJ databases">
        <title>Complete genome sequence of Pseudomonas putida strain JQ581.</title>
        <authorList>
            <person name="Mu Y."/>
        </authorList>
    </citation>
    <scope>NUCLEOTIDE SEQUENCE [LARGE SCALE GENOMIC DNA]</scope>
    <source>
        <strain evidence="4 5">JQ581</strain>
    </source>
</reference>
<evidence type="ECO:0000313" key="5">
    <source>
        <dbReference type="Proteomes" id="UP000076857"/>
    </source>
</evidence>
<protein>
    <submittedName>
        <fullName evidence="2">Uncharacterized protein</fullName>
    </submittedName>
</protein>
<dbReference type="Proteomes" id="UP000076857">
    <property type="component" value="Chromosome"/>
</dbReference>
<dbReference type="EMBL" id="CP050951">
    <property type="protein sequence ID" value="QJQ07856.1"/>
    <property type="molecule type" value="Genomic_DNA"/>
</dbReference>
<gene>
    <name evidence="4" type="ORF">A3L25_007265</name>
    <name evidence="2" type="ORF">GN299_19060</name>
    <name evidence="3" type="ORF">P3W50_28165</name>
</gene>
<dbReference type="Proteomes" id="UP001217741">
    <property type="component" value="Unassembled WGS sequence"/>
</dbReference>